<evidence type="ECO:0000313" key="3">
    <source>
        <dbReference type="Proteomes" id="UP001314205"/>
    </source>
</evidence>
<evidence type="ECO:0000313" key="2">
    <source>
        <dbReference type="EMBL" id="CAK1597657.1"/>
    </source>
</evidence>
<sequence length="120" mass="13346">MASFTADELADFFSRACPDIWAMFIAQRNARPSPEPALESAPLVGPSTQRVWRLIDRRTVRIEDPLSLSTGPTTTPPRLAPPLRQKCLAPRRALNPLSLRPSPQRMGPLLNVGKSRRHPS</sequence>
<organism evidence="2 3">
    <name type="scientific">Parnassius mnemosyne</name>
    <name type="common">clouded apollo</name>
    <dbReference type="NCBI Taxonomy" id="213953"/>
    <lineage>
        <taxon>Eukaryota</taxon>
        <taxon>Metazoa</taxon>
        <taxon>Ecdysozoa</taxon>
        <taxon>Arthropoda</taxon>
        <taxon>Hexapoda</taxon>
        <taxon>Insecta</taxon>
        <taxon>Pterygota</taxon>
        <taxon>Neoptera</taxon>
        <taxon>Endopterygota</taxon>
        <taxon>Lepidoptera</taxon>
        <taxon>Glossata</taxon>
        <taxon>Ditrysia</taxon>
        <taxon>Papilionoidea</taxon>
        <taxon>Papilionidae</taxon>
        <taxon>Parnassiinae</taxon>
        <taxon>Parnassini</taxon>
        <taxon>Parnassius</taxon>
        <taxon>Driopa</taxon>
    </lineage>
</organism>
<accession>A0AAV1LU19</accession>
<feature type="region of interest" description="Disordered" evidence="1">
    <location>
        <begin position="91"/>
        <end position="120"/>
    </location>
</feature>
<name>A0AAV1LU19_9NEOP</name>
<dbReference type="Proteomes" id="UP001314205">
    <property type="component" value="Unassembled WGS sequence"/>
</dbReference>
<proteinExistence type="predicted"/>
<evidence type="ECO:0000256" key="1">
    <source>
        <dbReference type="SAM" id="MobiDB-lite"/>
    </source>
</evidence>
<keyword evidence="3" id="KW-1185">Reference proteome</keyword>
<dbReference type="EMBL" id="CAVLGL010000095">
    <property type="protein sequence ID" value="CAK1597657.1"/>
    <property type="molecule type" value="Genomic_DNA"/>
</dbReference>
<protein>
    <submittedName>
        <fullName evidence="2">Uncharacterized protein</fullName>
    </submittedName>
</protein>
<comment type="caution">
    <text evidence="2">The sequence shown here is derived from an EMBL/GenBank/DDBJ whole genome shotgun (WGS) entry which is preliminary data.</text>
</comment>
<dbReference type="AlphaFoldDB" id="A0AAV1LU19"/>
<gene>
    <name evidence="2" type="ORF">PARMNEM_LOCUS16820</name>
</gene>
<reference evidence="2 3" key="1">
    <citation type="submission" date="2023-11" db="EMBL/GenBank/DDBJ databases">
        <authorList>
            <person name="Hedman E."/>
            <person name="Englund M."/>
            <person name="Stromberg M."/>
            <person name="Nyberg Akerstrom W."/>
            <person name="Nylinder S."/>
            <person name="Jareborg N."/>
            <person name="Kallberg Y."/>
            <person name="Kronander E."/>
        </authorList>
    </citation>
    <scope>NUCLEOTIDE SEQUENCE [LARGE SCALE GENOMIC DNA]</scope>
</reference>